<dbReference type="EMBL" id="JADCNL010000003">
    <property type="protein sequence ID" value="KAG0488388.1"/>
    <property type="molecule type" value="Genomic_DNA"/>
</dbReference>
<keyword evidence="2" id="KW-1185">Reference proteome</keyword>
<reference evidence="1 2" key="1">
    <citation type="journal article" date="2020" name="Nat. Food">
        <title>A phased Vanilla planifolia genome enables genetic improvement of flavour and production.</title>
        <authorList>
            <person name="Hasing T."/>
            <person name="Tang H."/>
            <person name="Brym M."/>
            <person name="Khazi F."/>
            <person name="Huang T."/>
            <person name="Chambers A.H."/>
        </authorList>
    </citation>
    <scope>NUCLEOTIDE SEQUENCE [LARGE SCALE GENOMIC DNA]</scope>
    <source>
        <tissue evidence="1">Leaf</tissue>
    </source>
</reference>
<evidence type="ECO:0000313" key="1">
    <source>
        <dbReference type="EMBL" id="KAG0488388.1"/>
    </source>
</evidence>
<protein>
    <submittedName>
        <fullName evidence="1">Uncharacterized protein</fullName>
    </submittedName>
</protein>
<dbReference type="OrthoDB" id="9411774at2759"/>
<sequence length="82" mass="9368">MAPIKTWNPRKELLGCIFKSNALPINTKSRGNEVLVTLFNPGVHARGIFEASSKIWEWESAKQCLEQRAKIRHMIQEMGAYP</sequence>
<name>A0A835RLG5_VANPL</name>
<proteinExistence type="predicted"/>
<comment type="caution">
    <text evidence="1">The sequence shown here is derived from an EMBL/GenBank/DDBJ whole genome shotgun (WGS) entry which is preliminary data.</text>
</comment>
<evidence type="ECO:0000313" key="2">
    <source>
        <dbReference type="Proteomes" id="UP000636800"/>
    </source>
</evidence>
<dbReference type="AlphaFoldDB" id="A0A835RLG5"/>
<accession>A0A835RLG5</accession>
<gene>
    <name evidence="1" type="ORF">HPP92_007199</name>
</gene>
<organism evidence="1 2">
    <name type="scientific">Vanilla planifolia</name>
    <name type="common">Vanilla</name>
    <dbReference type="NCBI Taxonomy" id="51239"/>
    <lineage>
        <taxon>Eukaryota</taxon>
        <taxon>Viridiplantae</taxon>
        <taxon>Streptophyta</taxon>
        <taxon>Embryophyta</taxon>
        <taxon>Tracheophyta</taxon>
        <taxon>Spermatophyta</taxon>
        <taxon>Magnoliopsida</taxon>
        <taxon>Liliopsida</taxon>
        <taxon>Asparagales</taxon>
        <taxon>Orchidaceae</taxon>
        <taxon>Vanilloideae</taxon>
        <taxon>Vanilleae</taxon>
        <taxon>Vanilla</taxon>
    </lineage>
</organism>
<dbReference type="Proteomes" id="UP000636800">
    <property type="component" value="Chromosome 3"/>
</dbReference>